<name>A0ABU3NYH5_9FIRM</name>
<proteinExistence type="predicted"/>
<keyword evidence="2" id="KW-1185">Reference proteome</keyword>
<organism evidence="1 2">
    <name type="scientific">Anaeroselena agilis</name>
    <dbReference type="NCBI Taxonomy" id="3063788"/>
    <lineage>
        <taxon>Bacteria</taxon>
        <taxon>Bacillati</taxon>
        <taxon>Bacillota</taxon>
        <taxon>Negativicutes</taxon>
        <taxon>Acetonemataceae</taxon>
        <taxon>Anaeroselena</taxon>
    </lineage>
</organism>
<gene>
    <name evidence="1" type="ORF">Q4T40_11395</name>
</gene>
<comment type="caution">
    <text evidence="1">The sequence shown here is derived from an EMBL/GenBank/DDBJ whole genome shotgun (WGS) entry which is preliminary data.</text>
</comment>
<protein>
    <submittedName>
        <fullName evidence="1">Uncharacterized protein</fullName>
    </submittedName>
</protein>
<dbReference type="Proteomes" id="UP001254848">
    <property type="component" value="Unassembled WGS sequence"/>
</dbReference>
<accession>A0ABU3NYH5</accession>
<evidence type="ECO:0000313" key="2">
    <source>
        <dbReference type="Proteomes" id="UP001254848"/>
    </source>
</evidence>
<sequence length="64" mass="7464">MSPNWNQPFIKDGCRFYGVFLTKDQEYACNKCKVVNPDLQHIRREGNADLFQCPCGNRIKVEQV</sequence>
<evidence type="ECO:0000313" key="1">
    <source>
        <dbReference type="EMBL" id="MDT8901852.1"/>
    </source>
</evidence>
<dbReference type="RefSeq" id="WP_413780355.1">
    <property type="nucleotide sequence ID" value="NZ_JAUOZS010000001.1"/>
</dbReference>
<reference evidence="1 2" key="1">
    <citation type="submission" date="2023-07" db="EMBL/GenBank/DDBJ databases">
        <title>The novel representative of Negativicutes class, Anaeroselena agilis gen. nov. sp. nov.</title>
        <authorList>
            <person name="Prokofeva M.I."/>
            <person name="Elcheninov A.G."/>
            <person name="Klyukina A."/>
            <person name="Kublanov I.V."/>
            <person name="Frolov E.N."/>
            <person name="Podosokorskaya O.A."/>
        </authorList>
    </citation>
    <scope>NUCLEOTIDE SEQUENCE [LARGE SCALE GENOMIC DNA]</scope>
    <source>
        <strain evidence="1 2">4137-cl</strain>
    </source>
</reference>
<dbReference type="EMBL" id="JAUOZS010000001">
    <property type="protein sequence ID" value="MDT8901852.1"/>
    <property type="molecule type" value="Genomic_DNA"/>
</dbReference>